<sequence length="72" mass="7988">MLTHTVRGPLSDGQYQVVYETPGCGIPTVVMPCPNERAALQQAARLNEEAERRQRALEEQHRLCGLSGARRA</sequence>
<keyword evidence="1" id="KW-0175">Coiled coil</keyword>
<gene>
    <name evidence="2" type="ORF">GAK35_02621</name>
</gene>
<reference evidence="3" key="1">
    <citation type="journal article" date="2020" name="MBio">
        <title>Horizontal gene transfer to a defensive symbiont with a reduced genome amongst a multipartite beetle microbiome.</title>
        <authorList>
            <person name="Waterworth S.C."/>
            <person name="Florez L.V."/>
            <person name="Rees E.R."/>
            <person name="Hertweck C."/>
            <person name="Kaltenpoth M."/>
            <person name="Kwan J.C."/>
        </authorList>
    </citation>
    <scope>NUCLEOTIDE SEQUENCE [LARGE SCALE GENOMIC DNA]</scope>
</reference>
<protein>
    <submittedName>
        <fullName evidence="2">Uncharacterized protein</fullName>
    </submittedName>
</protein>
<feature type="coiled-coil region" evidence="1">
    <location>
        <begin position="33"/>
        <end position="63"/>
    </location>
</feature>
<dbReference type="EMBL" id="WNDX01000079">
    <property type="protein sequence ID" value="KAF1042574.1"/>
    <property type="molecule type" value="Genomic_DNA"/>
</dbReference>
<name>A0A7V8JTL0_9BURK</name>
<organism evidence="2 3">
    <name type="scientific">Herbaspirillum frisingense</name>
    <dbReference type="NCBI Taxonomy" id="92645"/>
    <lineage>
        <taxon>Bacteria</taxon>
        <taxon>Pseudomonadati</taxon>
        <taxon>Pseudomonadota</taxon>
        <taxon>Betaproteobacteria</taxon>
        <taxon>Burkholderiales</taxon>
        <taxon>Oxalobacteraceae</taxon>
        <taxon>Herbaspirillum</taxon>
    </lineage>
</organism>
<accession>A0A7V8JTL0</accession>
<dbReference type="AlphaFoldDB" id="A0A7V8JTL0"/>
<proteinExistence type="predicted"/>
<evidence type="ECO:0000256" key="1">
    <source>
        <dbReference type="SAM" id="Coils"/>
    </source>
</evidence>
<evidence type="ECO:0000313" key="2">
    <source>
        <dbReference type="EMBL" id="KAF1042574.1"/>
    </source>
</evidence>
<evidence type="ECO:0000313" key="3">
    <source>
        <dbReference type="Proteomes" id="UP000462435"/>
    </source>
</evidence>
<dbReference type="Proteomes" id="UP000462435">
    <property type="component" value="Unassembled WGS sequence"/>
</dbReference>
<comment type="caution">
    <text evidence="2">The sequence shown here is derived from an EMBL/GenBank/DDBJ whole genome shotgun (WGS) entry which is preliminary data.</text>
</comment>